<dbReference type="EMBL" id="CP066681">
    <property type="protein sequence ID" value="QQG36099.1"/>
    <property type="molecule type" value="Genomic_DNA"/>
</dbReference>
<evidence type="ECO:0000256" key="10">
    <source>
        <dbReference type="ARBA" id="ARBA00022723"/>
    </source>
</evidence>
<evidence type="ECO:0000256" key="3">
    <source>
        <dbReference type="ARBA" id="ARBA00004141"/>
    </source>
</evidence>
<keyword evidence="9 15" id="KW-0812">Transmembrane</keyword>
<keyword evidence="6" id="KW-0813">Transport</keyword>
<name>A0A7T5R285_9BACT</name>
<dbReference type="SUPFAM" id="SSF81343">
    <property type="entry name" value="Fumarate reductase respiratory complex transmembrane subunits"/>
    <property type="match status" value="1"/>
</dbReference>
<keyword evidence="10" id="KW-0479">Metal-binding</keyword>
<dbReference type="AlphaFoldDB" id="A0A7T5R285"/>
<feature type="transmembrane region" description="Helical" evidence="15">
    <location>
        <begin position="70"/>
        <end position="91"/>
    </location>
</feature>
<keyword evidence="13" id="KW-0408">Iron</keyword>
<dbReference type="CDD" id="cd03495">
    <property type="entry name" value="SQR_TypeC_SdhD_like"/>
    <property type="match status" value="1"/>
</dbReference>
<feature type="transmembrane region" description="Helical" evidence="15">
    <location>
        <begin position="111"/>
        <end position="129"/>
    </location>
</feature>
<evidence type="ECO:0000256" key="15">
    <source>
        <dbReference type="SAM" id="Phobius"/>
    </source>
</evidence>
<evidence type="ECO:0000256" key="8">
    <source>
        <dbReference type="ARBA" id="ARBA00022617"/>
    </source>
</evidence>
<evidence type="ECO:0000256" key="12">
    <source>
        <dbReference type="ARBA" id="ARBA00022989"/>
    </source>
</evidence>
<evidence type="ECO:0000256" key="2">
    <source>
        <dbReference type="ARBA" id="ARBA00004050"/>
    </source>
</evidence>
<keyword evidence="7" id="KW-0816">Tricarboxylic acid cycle</keyword>
<dbReference type="GO" id="GO:0006099">
    <property type="term" value="P:tricarboxylic acid cycle"/>
    <property type="evidence" value="ECO:0007669"/>
    <property type="project" value="UniProtKB-UniPathway"/>
</dbReference>
<evidence type="ECO:0000256" key="13">
    <source>
        <dbReference type="ARBA" id="ARBA00023004"/>
    </source>
</evidence>
<evidence type="ECO:0000256" key="11">
    <source>
        <dbReference type="ARBA" id="ARBA00022982"/>
    </source>
</evidence>
<keyword evidence="12 15" id="KW-1133">Transmembrane helix</keyword>
<dbReference type="Gene3D" id="1.20.1300.10">
    <property type="entry name" value="Fumarate reductase/succinate dehydrogenase, transmembrane subunit"/>
    <property type="match status" value="1"/>
</dbReference>
<dbReference type="GO" id="GO:0020037">
    <property type="term" value="F:heme binding"/>
    <property type="evidence" value="ECO:0007669"/>
    <property type="project" value="InterPro"/>
</dbReference>
<keyword evidence="8" id="KW-0349">Heme</keyword>
<feature type="transmembrane region" description="Helical" evidence="15">
    <location>
        <begin position="33"/>
        <end position="50"/>
    </location>
</feature>
<dbReference type="GO" id="GO:0046872">
    <property type="term" value="F:metal ion binding"/>
    <property type="evidence" value="ECO:0007669"/>
    <property type="project" value="UniProtKB-KW"/>
</dbReference>
<reference evidence="16 17" key="1">
    <citation type="submission" date="2020-07" db="EMBL/GenBank/DDBJ databases">
        <title>Huge and variable diversity of episymbiotic CPR bacteria and DPANN archaea in groundwater ecosystems.</title>
        <authorList>
            <person name="He C.Y."/>
            <person name="Keren R."/>
            <person name="Whittaker M."/>
            <person name="Farag I.F."/>
            <person name="Doudna J."/>
            <person name="Cate J.H.D."/>
            <person name="Banfield J.F."/>
        </authorList>
    </citation>
    <scope>NUCLEOTIDE SEQUENCE [LARGE SCALE GENOMIC DNA]</scope>
    <source>
        <strain evidence="16">NC_groundwater_70_Ag_B-0.1um_54_66</strain>
    </source>
</reference>
<dbReference type="GO" id="GO:0016020">
    <property type="term" value="C:membrane"/>
    <property type="evidence" value="ECO:0007669"/>
    <property type="project" value="UniProtKB-SubCell"/>
</dbReference>
<evidence type="ECO:0000313" key="17">
    <source>
        <dbReference type="Proteomes" id="UP000595362"/>
    </source>
</evidence>
<evidence type="ECO:0000256" key="14">
    <source>
        <dbReference type="ARBA" id="ARBA00023136"/>
    </source>
</evidence>
<dbReference type="UniPathway" id="UPA00223"/>
<dbReference type="InterPro" id="IPR000701">
    <property type="entry name" value="SuccDH_FuR_B_TM-su"/>
</dbReference>
<comment type="subcellular location">
    <subcellularLocation>
        <location evidence="3">Membrane</location>
        <topology evidence="3">Multi-pass membrane protein</topology>
    </subcellularLocation>
</comment>
<dbReference type="Proteomes" id="UP000595362">
    <property type="component" value="Chromosome"/>
</dbReference>
<gene>
    <name evidence="16" type="primary">sdhD</name>
    <name evidence="16" type="ORF">HYS17_11505</name>
</gene>
<comment type="pathway">
    <text evidence="4">Carbohydrate metabolism; tricarboxylic acid cycle.</text>
</comment>
<keyword evidence="11" id="KW-0249">Electron transport</keyword>
<evidence type="ECO:0000256" key="1">
    <source>
        <dbReference type="ARBA" id="ARBA00001971"/>
    </source>
</evidence>
<sequence length="131" mass="14201">MAHSSQRILSPLARARGAGSAHHGAGHWMRQRITAIANIPLMLWLVWSVVHMQGWGYADVTAWLAQPVNAVLMILAVLSTFYHAALGAQVVVEDYVPHPGFRMGKIIGLRLFFIAAAVASVFSILKVAFAG</sequence>
<evidence type="ECO:0000256" key="5">
    <source>
        <dbReference type="ARBA" id="ARBA00019425"/>
    </source>
</evidence>
<evidence type="ECO:0000256" key="7">
    <source>
        <dbReference type="ARBA" id="ARBA00022532"/>
    </source>
</evidence>
<organism evidence="16 17">
    <name type="scientific">Micavibrio aeruginosavorus</name>
    <dbReference type="NCBI Taxonomy" id="349221"/>
    <lineage>
        <taxon>Bacteria</taxon>
        <taxon>Pseudomonadati</taxon>
        <taxon>Bdellovibrionota</taxon>
        <taxon>Bdellovibrionia</taxon>
        <taxon>Bdellovibrionales</taxon>
        <taxon>Pseudobdellovibrionaceae</taxon>
        <taxon>Micavibrio</taxon>
    </lineage>
</organism>
<dbReference type="InterPro" id="IPR014312">
    <property type="entry name" value="Succ_DH_anchor"/>
</dbReference>
<dbReference type="NCBIfam" id="TIGR02968">
    <property type="entry name" value="succ_dehyd_anc"/>
    <property type="match status" value="1"/>
</dbReference>
<comment type="cofactor">
    <cofactor evidence="1">
        <name>heme</name>
        <dbReference type="ChEBI" id="CHEBI:30413"/>
    </cofactor>
</comment>
<evidence type="ECO:0000256" key="4">
    <source>
        <dbReference type="ARBA" id="ARBA00005163"/>
    </source>
</evidence>
<keyword evidence="14 15" id="KW-0472">Membrane</keyword>
<dbReference type="Pfam" id="PF01127">
    <property type="entry name" value="Sdh_cyt"/>
    <property type="match status" value="1"/>
</dbReference>
<evidence type="ECO:0000313" key="16">
    <source>
        <dbReference type="EMBL" id="QQG36099.1"/>
    </source>
</evidence>
<protein>
    <recommendedName>
        <fullName evidence="5">Succinate dehydrogenase hydrophobic membrane anchor subunit</fullName>
    </recommendedName>
</protein>
<proteinExistence type="predicted"/>
<comment type="function">
    <text evidence="2">Membrane-anchoring subunit of succinate dehydrogenase (SDH).</text>
</comment>
<dbReference type="InterPro" id="IPR034804">
    <property type="entry name" value="SQR/QFR_C/D"/>
</dbReference>
<evidence type="ECO:0000256" key="9">
    <source>
        <dbReference type="ARBA" id="ARBA00022692"/>
    </source>
</evidence>
<evidence type="ECO:0000256" key="6">
    <source>
        <dbReference type="ARBA" id="ARBA00022448"/>
    </source>
</evidence>
<accession>A0A7T5R285</accession>